<accession>A0A5N6UWA4</accession>
<reference evidence="1 2" key="1">
    <citation type="submission" date="2019-04" db="EMBL/GenBank/DDBJ databases">
        <title>Friends and foes A comparative genomics study of 23 Aspergillus species from section Flavi.</title>
        <authorList>
            <consortium name="DOE Joint Genome Institute"/>
            <person name="Kjaerbolling I."/>
            <person name="Vesth T."/>
            <person name="Frisvad J.C."/>
            <person name="Nybo J.L."/>
            <person name="Theobald S."/>
            <person name="Kildgaard S."/>
            <person name="Isbrandt T."/>
            <person name="Kuo A."/>
            <person name="Sato A."/>
            <person name="Lyhne E.K."/>
            <person name="Kogle M.E."/>
            <person name="Wiebenga A."/>
            <person name="Kun R.S."/>
            <person name="Lubbers R.J."/>
            <person name="Makela M.R."/>
            <person name="Barry K."/>
            <person name="Chovatia M."/>
            <person name="Clum A."/>
            <person name="Daum C."/>
            <person name="Haridas S."/>
            <person name="He G."/>
            <person name="LaButti K."/>
            <person name="Lipzen A."/>
            <person name="Mondo S."/>
            <person name="Riley R."/>
            <person name="Salamov A."/>
            <person name="Simmons B.A."/>
            <person name="Magnuson J.K."/>
            <person name="Henrissat B."/>
            <person name="Mortensen U.H."/>
            <person name="Larsen T.O."/>
            <person name="Devries R.P."/>
            <person name="Grigoriev I.V."/>
            <person name="Machida M."/>
            <person name="Baker S.E."/>
            <person name="Andersen M.R."/>
        </authorList>
    </citation>
    <scope>NUCLEOTIDE SEQUENCE [LARGE SCALE GENOMIC DNA]</scope>
    <source>
        <strain evidence="1 2">CBS 117626</strain>
    </source>
</reference>
<evidence type="ECO:0000313" key="2">
    <source>
        <dbReference type="Proteomes" id="UP000326950"/>
    </source>
</evidence>
<proteinExistence type="predicted"/>
<protein>
    <submittedName>
        <fullName evidence="1">Uncharacterized protein</fullName>
    </submittedName>
</protein>
<sequence>MKRVCRIESGFKWICGGWLILYRPRWIEPPRHFTLQTKIKISKIKFGGLVNDFTSHGNWSVILALATLAGDLGKPTAQVTSDDRIRERKRKKKVKIRKRRKTKKNKKISLVDRVPEKLGGTIEICASLPAFLNQLLPLRSLAILFFPATS</sequence>
<gene>
    <name evidence="1" type="ORF">BDV40DRAFT_148518</name>
</gene>
<organism evidence="1 2">
    <name type="scientific">Aspergillus tamarii</name>
    <dbReference type="NCBI Taxonomy" id="41984"/>
    <lineage>
        <taxon>Eukaryota</taxon>
        <taxon>Fungi</taxon>
        <taxon>Dikarya</taxon>
        <taxon>Ascomycota</taxon>
        <taxon>Pezizomycotina</taxon>
        <taxon>Eurotiomycetes</taxon>
        <taxon>Eurotiomycetidae</taxon>
        <taxon>Eurotiales</taxon>
        <taxon>Aspergillaceae</taxon>
        <taxon>Aspergillus</taxon>
        <taxon>Aspergillus subgen. Circumdati</taxon>
    </lineage>
</organism>
<dbReference type="AlphaFoldDB" id="A0A5N6UWA4"/>
<dbReference type="EMBL" id="ML738622">
    <property type="protein sequence ID" value="KAE8162952.1"/>
    <property type="molecule type" value="Genomic_DNA"/>
</dbReference>
<evidence type="ECO:0000313" key="1">
    <source>
        <dbReference type="EMBL" id="KAE8162952.1"/>
    </source>
</evidence>
<dbReference type="Proteomes" id="UP000326950">
    <property type="component" value="Unassembled WGS sequence"/>
</dbReference>
<keyword evidence="2" id="KW-1185">Reference proteome</keyword>
<name>A0A5N6UWA4_ASPTM</name>